<feature type="transmembrane region" description="Helical" evidence="1">
    <location>
        <begin position="70"/>
        <end position="92"/>
    </location>
</feature>
<feature type="transmembrane region" description="Helical" evidence="1">
    <location>
        <begin position="180"/>
        <end position="204"/>
    </location>
</feature>
<keyword evidence="1" id="KW-1133">Transmembrane helix</keyword>
<feature type="transmembrane region" description="Helical" evidence="1">
    <location>
        <begin position="45"/>
        <end position="64"/>
    </location>
</feature>
<protein>
    <submittedName>
        <fullName evidence="2">DUF2189 domain-containing protein</fullName>
    </submittedName>
</protein>
<dbReference type="Proteomes" id="UP001431902">
    <property type="component" value="Unassembled WGS sequence"/>
</dbReference>
<dbReference type="InterPro" id="IPR018692">
    <property type="entry name" value="DUF2189"/>
</dbReference>
<evidence type="ECO:0000313" key="2">
    <source>
        <dbReference type="EMBL" id="MDI9233040.1"/>
    </source>
</evidence>
<dbReference type="Pfam" id="PF09955">
    <property type="entry name" value="DUF2189"/>
    <property type="match status" value="1"/>
</dbReference>
<reference evidence="2" key="1">
    <citation type="submission" date="2023-05" db="EMBL/GenBank/DDBJ databases">
        <title>Limnohabitans sp. strain HM2-2 Genome sequencing and assembly.</title>
        <authorList>
            <person name="Jung Y."/>
        </authorList>
    </citation>
    <scope>NUCLEOTIDE SEQUENCE</scope>
    <source>
        <strain evidence="2">HM2-2</strain>
    </source>
</reference>
<dbReference type="RefSeq" id="WP_283223434.1">
    <property type="nucleotide sequence ID" value="NZ_JASGBH010000002.1"/>
</dbReference>
<accession>A0ABT6X4J6</accession>
<evidence type="ECO:0000313" key="3">
    <source>
        <dbReference type="Proteomes" id="UP001431902"/>
    </source>
</evidence>
<proteinExistence type="predicted"/>
<gene>
    <name evidence="2" type="ORF">QLQ16_04230</name>
</gene>
<sequence>MTEPQPPSARPHSQAVFLPPVLPIAYDQPLQWLALGFKDFAKSPLLSTLHGVVIAAWGAIMTWVAHDQFWLLAGCLSGFLVIAPVLATSLYAMSRAMERGETVNYALLFNTWTQWQLRLRKQPESYWSLIRFGLLLALAASGWVITSAALITLLAPVAIHTPMDFVQHVVLNPKHFLFEFWLLMGGLMAAPVFASSVISMPLLLDRKVSVLQAVLTSWKTVVTHPVQMALWAFLIMGFCLLGIFSLFLGLVLVVPMLGHGSWHAYRHLIDASGLQERVSGHGDR</sequence>
<keyword evidence="1" id="KW-0472">Membrane</keyword>
<feature type="transmembrane region" description="Helical" evidence="1">
    <location>
        <begin position="129"/>
        <end position="160"/>
    </location>
</feature>
<keyword evidence="3" id="KW-1185">Reference proteome</keyword>
<comment type="caution">
    <text evidence="2">The sequence shown here is derived from an EMBL/GenBank/DDBJ whole genome shotgun (WGS) entry which is preliminary data.</text>
</comment>
<keyword evidence="1" id="KW-0812">Transmembrane</keyword>
<dbReference type="EMBL" id="JASGBH010000002">
    <property type="protein sequence ID" value="MDI9233040.1"/>
    <property type="molecule type" value="Genomic_DNA"/>
</dbReference>
<evidence type="ECO:0000256" key="1">
    <source>
        <dbReference type="SAM" id="Phobius"/>
    </source>
</evidence>
<feature type="transmembrane region" description="Helical" evidence="1">
    <location>
        <begin position="229"/>
        <end position="254"/>
    </location>
</feature>
<organism evidence="2 3">
    <name type="scientific">Limnohabitans lacus</name>
    <dbReference type="NCBI Taxonomy" id="3045173"/>
    <lineage>
        <taxon>Bacteria</taxon>
        <taxon>Pseudomonadati</taxon>
        <taxon>Pseudomonadota</taxon>
        <taxon>Betaproteobacteria</taxon>
        <taxon>Burkholderiales</taxon>
        <taxon>Comamonadaceae</taxon>
        <taxon>Limnohabitans</taxon>
    </lineage>
</organism>
<name>A0ABT6X4J6_9BURK</name>